<comment type="caution">
    <text evidence="11">The sequence shown here is derived from an EMBL/GenBank/DDBJ whole genome shotgun (WGS) entry which is preliminary data.</text>
</comment>
<dbReference type="InterPro" id="IPR000064">
    <property type="entry name" value="NLP_P60_dom"/>
</dbReference>
<dbReference type="SUPFAM" id="SSF54106">
    <property type="entry name" value="LysM domain"/>
    <property type="match status" value="3"/>
</dbReference>
<dbReference type="InterPro" id="IPR038765">
    <property type="entry name" value="Papain-like_cys_pep_sf"/>
</dbReference>
<dbReference type="PANTHER" id="PTHR47360:SF1">
    <property type="entry name" value="ENDOPEPTIDASE NLPC-RELATED"/>
    <property type="match status" value="1"/>
</dbReference>
<evidence type="ECO:0000256" key="8">
    <source>
        <dbReference type="SAM" id="SignalP"/>
    </source>
</evidence>
<feature type="region of interest" description="Disordered" evidence="7">
    <location>
        <begin position="146"/>
        <end position="170"/>
    </location>
</feature>
<evidence type="ECO:0000259" key="9">
    <source>
        <dbReference type="PROSITE" id="PS51782"/>
    </source>
</evidence>
<evidence type="ECO:0000256" key="1">
    <source>
        <dbReference type="ARBA" id="ARBA00007074"/>
    </source>
</evidence>
<evidence type="ECO:0000259" key="10">
    <source>
        <dbReference type="PROSITE" id="PS51935"/>
    </source>
</evidence>
<keyword evidence="3 8" id="KW-0732">Signal</keyword>
<evidence type="ECO:0000256" key="3">
    <source>
        <dbReference type="ARBA" id="ARBA00022729"/>
    </source>
</evidence>
<evidence type="ECO:0000256" key="5">
    <source>
        <dbReference type="ARBA" id="ARBA00022801"/>
    </source>
</evidence>
<keyword evidence="2" id="KW-0645">Protease</keyword>
<dbReference type="PROSITE" id="PS51782">
    <property type="entry name" value="LYSM"/>
    <property type="match status" value="3"/>
</dbReference>
<keyword evidence="12" id="KW-1185">Reference proteome</keyword>
<evidence type="ECO:0000256" key="6">
    <source>
        <dbReference type="ARBA" id="ARBA00022807"/>
    </source>
</evidence>
<proteinExistence type="inferred from homology"/>
<evidence type="ECO:0000313" key="12">
    <source>
        <dbReference type="Proteomes" id="UP001589854"/>
    </source>
</evidence>
<feature type="signal peptide" evidence="8">
    <location>
        <begin position="1"/>
        <end position="20"/>
    </location>
</feature>
<accession>A0ABV6GMI3</accession>
<keyword evidence="5" id="KW-0378">Hydrolase</keyword>
<dbReference type="Gene3D" id="3.90.1720.10">
    <property type="entry name" value="endopeptidase domain like (from Nostoc punctiforme)"/>
    <property type="match status" value="1"/>
</dbReference>
<dbReference type="PANTHER" id="PTHR47360">
    <property type="entry name" value="MUREIN DD-ENDOPEPTIDASE MEPS/MUREIN LD-CARBOXYPEPTIDASE"/>
    <property type="match status" value="1"/>
</dbReference>
<dbReference type="EMBL" id="JBHLVO010000051">
    <property type="protein sequence ID" value="MFC0274892.1"/>
    <property type="molecule type" value="Genomic_DNA"/>
</dbReference>
<comment type="similarity">
    <text evidence="1">Belongs to the peptidase C40 family.</text>
</comment>
<keyword evidence="4" id="KW-0677">Repeat</keyword>
<name>A0ABV6GMI3_9BACI</name>
<dbReference type="Gene3D" id="3.10.350.10">
    <property type="entry name" value="LysM domain"/>
    <property type="match status" value="3"/>
</dbReference>
<keyword evidence="6" id="KW-0788">Thiol protease</keyword>
<feature type="domain" description="NlpC/P60" evidence="10">
    <location>
        <begin position="228"/>
        <end position="347"/>
    </location>
</feature>
<dbReference type="Pfam" id="PF01476">
    <property type="entry name" value="LysM"/>
    <property type="match status" value="3"/>
</dbReference>
<evidence type="ECO:0000256" key="4">
    <source>
        <dbReference type="ARBA" id="ARBA00022737"/>
    </source>
</evidence>
<evidence type="ECO:0000313" key="11">
    <source>
        <dbReference type="EMBL" id="MFC0274892.1"/>
    </source>
</evidence>
<dbReference type="SMART" id="SM00257">
    <property type="entry name" value="LysM"/>
    <property type="match status" value="3"/>
</dbReference>
<feature type="compositionally biased region" description="Polar residues" evidence="7">
    <location>
        <begin position="156"/>
        <end position="170"/>
    </location>
</feature>
<dbReference type="RefSeq" id="WP_378939585.1">
    <property type="nucleotide sequence ID" value="NZ_JBHLVO010000051.1"/>
</dbReference>
<dbReference type="Proteomes" id="UP001589854">
    <property type="component" value="Unassembled WGS sequence"/>
</dbReference>
<evidence type="ECO:0000256" key="2">
    <source>
        <dbReference type="ARBA" id="ARBA00022670"/>
    </source>
</evidence>
<dbReference type="CDD" id="cd00118">
    <property type="entry name" value="LysM"/>
    <property type="match status" value="3"/>
</dbReference>
<dbReference type="Pfam" id="PF00877">
    <property type="entry name" value="NLPC_P60"/>
    <property type="match status" value="1"/>
</dbReference>
<gene>
    <name evidence="11" type="ORF">ACFFIX_26660</name>
</gene>
<dbReference type="SUPFAM" id="SSF54001">
    <property type="entry name" value="Cysteine proteinases"/>
    <property type="match status" value="1"/>
</dbReference>
<dbReference type="InterPro" id="IPR018392">
    <property type="entry name" value="LysM"/>
</dbReference>
<feature type="domain" description="LysM" evidence="9">
    <location>
        <begin position="26"/>
        <end position="69"/>
    </location>
</feature>
<feature type="domain" description="LysM" evidence="9">
    <location>
        <begin position="94"/>
        <end position="137"/>
    </location>
</feature>
<organism evidence="11 12">
    <name type="scientific">Metabacillus herbersteinensis</name>
    <dbReference type="NCBI Taxonomy" id="283816"/>
    <lineage>
        <taxon>Bacteria</taxon>
        <taxon>Bacillati</taxon>
        <taxon>Bacillota</taxon>
        <taxon>Bacilli</taxon>
        <taxon>Bacillales</taxon>
        <taxon>Bacillaceae</taxon>
        <taxon>Metabacillus</taxon>
    </lineage>
</organism>
<reference evidence="11 12" key="1">
    <citation type="submission" date="2024-09" db="EMBL/GenBank/DDBJ databases">
        <authorList>
            <person name="Sun Q."/>
            <person name="Mori K."/>
        </authorList>
    </citation>
    <scope>NUCLEOTIDE SEQUENCE [LARGE SCALE GENOMIC DNA]</scope>
    <source>
        <strain evidence="11 12">CCM 7228</strain>
    </source>
</reference>
<dbReference type="PROSITE" id="PS51935">
    <property type="entry name" value="NLPC_P60"/>
    <property type="match status" value="1"/>
</dbReference>
<dbReference type="InterPro" id="IPR052062">
    <property type="entry name" value="Murein_DD/LD_carboxypeptidase"/>
</dbReference>
<feature type="domain" description="LysM" evidence="9">
    <location>
        <begin position="167"/>
        <end position="210"/>
    </location>
</feature>
<feature type="chain" id="PRO_5046790792" evidence="8">
    <location>
        <begin position="21"/>
        <end position="348"/>
    </location>
</feature>
<protein>
    <submittedName>
        <fullName evidence="11">LysM peptidoglycan-binding domain-containing protein</fullName>
    </submittedName>
</protein>
<evidence type="ECO:0000256" key="7">
    <source>
        <dbReference type="SAM" id="MobiDB-lite"/>
    </source>
</evidence>
<sequence>MKQKLIGLTATAVVSSSLFASMAAADSVKVKSGDSLWKLSRDYQTTVSALKDANNLKTDLLRIGQVLEIPTKNNSDSKATAPQKVSVSTTTKEAIYTVKSGDSLSVIGRNYKLTVNELKQLNGLKTDLILVGQKLKVKNQAEEKVVEQAPTETAKAPNQQPSGSKNTSYQVRPGDSLWKIANKYSLTVAEIKVKNELKSDIIYVGQKLILSGELVPSKTTPVEQTTSNVKLDKMISEAKALIGTPYRWAGNTPSGFDCSGFIYYVLNKVTSVSRLSTAGYWDIMKPVSAPSVGDFVYFTTYKEGPSHMGIYLGNNEFIHTSSSQGVSISNLNNSYWKPRYLGAKRFSN</sequence>
<dbReference type="InterPro" id="IPR036779">
    <property type="entry name" value="LysM_dom_sf"/>
</dbReference>